<dbReference type="NCBIfam" id="TIGR00675">
    <property type="entry name" value="dcm"/>
    <property type="match status" value="1"/>
</dbReference>
<dbReference type="HOGENOM" id="CLU_006958_3_0_5"/>
<dbReference type="PANTHER" id="PTHR46098:SF1">
    <property type="entry name" value="TRNA (CYTOSINE(38)-C(5))-METHYLTRANSFERASE"/>
    <property type="match status" value="1"/>
</dbReference>
<evidence type="ECO:0000256" key="8">
    <source>
        <dbReference type="RuleBase" id="RU000416"/>
    </source>
</evidence>
<protein>
    <recommendedName>
        <fullName evidence="1">DNA (cytosine-5-)-methyltransferase</fullName>
        <ecNumber evidence="1">2.1.1.37</ecNumber>
    </recommendedName>
</protein>
<dbReference type="EMBL" id="CP001678">
    <property type="protein sequence ID" value="ACT58629.1"/>
    <property type="molecule type" value="Genomic_DNA"/>
</dbReference>
<comment type="catalytic activity">
    <reaction evidence="6">
        <text>a 2'-deoxycytidine in DNA + S-adenosyl-L-methionine = a 5-methyl-2'-deoxycytidine in DNA + S-adenosyl-L-homocysteine + H(+)</text>
        <dbReference type="Rhea" id="RHEA:13681"/>
        <dbReference type="Rhea" id="RHEA-COMP:11369"/>
        <dbReference type="Rhea" id="RHEA-COMP:11370"/>
        <dbReference type="ChEBI" id="CHEBI:15378"/>
        <dbReference type="ChEBI" id="CHEBI:57856"/>
        <dbReference type="ChEBI" id="CHEBI:59789"/>
        <dbReference type="ChEBI" id="CHEBI:85452"/>
        <dbReference type="ChEBI" id="CHEBI:85454"/>
        <dbReference type="EC" id="2.1.1.37"/>
    </reaction>
</comment>
<dbReference type="STRING" id="582402.Hbal_0935"/>
<evidence type="ECO:0000256" key="2">
    <source>
        <dbReference type="ARBA" id="ARBA00022603"/>
    </source>
</evidence>
<dbReference type="InterPro" id="IPR029063">
    <property type="entry name" value="SAM-dependent_MTases_sf"/>
</dbReference>
<evidence type="ECO:0000313" key="9">
    <source>
        <dbReference type="EMBL" id="ACT58629.1"/>
    </source>
</evidence>
<dbReference type="Proteomes" id="UP000002745">
    <property type="component" value="Chromosome"/>
</dbReference>
<comment type="similarity">
    <text evidence="7 8">Belongs to the class I-like SAM-binding methyltransferase superfamily. C5-methyltransferase family.</text>
</comment>
<dbReference type="GO" id="GO:0003886">
    <property type="term" value="F:DNA (cytosine-5-)-methyltransferase activity"/>
    <property type="evidence" value="ECO:0007669"/>
    <property type="project" value="UniProtKB-EC"/>
</dbReference>
<reference evidence="10" key="1">
    <citation type="journal article" date="2011" name="J. Bacteriol.">
        <title>Genome sequences of eight morphologically diverse alphaproteobacteria.</title>
        <authorList>
            <consortium name="US DOE Joint Genome Institute"/>
            <person name="Brown P.J."/>
            <person name="Kysela D.T."/>
            <person name="Buechlein A."/>
            <person name="Hemmerich C."/>
            <person name="Brun Y.V."/>
        </authorList>
    </citation>
    <scope>NUCLEOTIDE SEQUENCE [LARGE SCALE GENOMIC DNA]</scope>
    <source>
        <strain evidence="10">ATCC 49814 / DSM 5838 / IFAM 1418</strain>
    </source>
</reference>
<evidence type="ECO:0000256" key="6">
    <source>
        <dbReference type="ARBA" id="ARBA00047422"/>
    </source>
</evidence>
<dbReference type="PANTHER" id="PTHR46098">
    <property type="entry name" value="TRNA (CYTOSINE(38)-C(5))-METHYLTRANSFERASE"/>
    <property type="match status" value="1"/>
</dbReference>
<name>C6XQM3_HIRBI</name>
<dbReference type="InterPro" id="IPR001525">
    <property type="entry name" value="C5_MeTfrase"/>
</dbReference>
<dbReference type="Gene3D" id="3.40.50.150">
    <property type="entry name" value="Vaccinia Virus protein VP39"/>
    <property type="match status" value="1"/>
</dbReference>
<evidence type="ECO:0000313" key="10">
    <source>
        <dbReference type="Proteomes" id="UP000002745"/>
    </source>
</evidence>
<dbReference type="GO" id="GO:0032259">
    <property type="term" value="P:methylation"/>
    <property type="evidence" value="ECO:0007669"/>
    <property type="project" value="UniProtKB-KW"/>
</dbReference>
<dbReference type="PRINTS" id="PR00105">
    <property type="entry name" value="C5METTRFRASE"/>
</dbReference>
<sequence>MPLFDSLRKSELPRVLEFFAGGGFAIKGLEDSFHCVFANDNDPLKSRTYTANFGPTHFDTSDVWTLDANHIPNAELAWASFPCQDISIAGSRKGLNAPRSSAFWGFWRLIEAMADEKRAPQTLALENVAGLISSRRGRDFTTVIETLADAGYRVGAMVIDAALFSPQSRKRLFIIAHKGRIPEGLEANHPDPTYHPQNLQKIVAQMDPTCRMAWTWWQLPHPQERSIQLEDILDRKVPENAWRSPEAAQKLIAQMSPAHRAKFDAALKQKKWRAGAVYRRIRVEDGNKIQRAEVRYDGLAGCLRTPAGGSSKQLLMITHNGEARLRALNAREAARLMGLDDTYILPEKETPALQVIGDAVSVPVVNWLSENLLKKLVLRPSRS</sequence>
<keyword evidence="5" id="KW-0680">Restriction system</keyword>
<keyword evidence="3 7" id="KW-0808">Transferase</keyword>
<dbReference type="RefSeq" id="WP_015826779.1">
    <property type="nucleotide sequence ID" value="NC_012982.1"/>
</dbReference>
<dbReference type="PROSITE" id="PS51679">
    <property type="entry name" value="SAM_MT_C5"/>
    <property type="match status" value="1"/>
</dbReference>
<dbReference type="AlphaFoldDB" id="C6XQM3"/>
<dbReference type="Pfam" id="PF00145">
    <property type="entry name" value="DNA_methylase"/>
    <property type="match status" value="1"/>
</dbReference>
<dbReference type="Gene3D" id="3.90.120.10">
    <property type="entry name" value="DNA Methylase, subunit A, domain 2"/>
    <property type="match status" value="1"/>
</dbReference>
<dbReference type="EC" id="2.1.1.37" evidence="1"/>
<keyword evidence="2 7" id="KW-0489">Methyltransferase</keyword>
<keyword evidence="4 7" id="KW-0949">S-adenosyl-L-methionine</keyword>
<dbReference type="SUPFAM" id="SSF53335">
    <property type="entry name" value="S-adenosyl-L-methionine-dependent methyltransferases"/>
    <property type="match status" value="1"/>
</dbReference>
<keyword evidence="10" id="KW-1185">Reference proteome</keyword>
<evidence type="ECO:0000256" key="4">
    <source>
        <dbReference type="ARBA" id="ARBA00022691"/>
    </source>
</evidence>
<dbReference type="KEGG" id="hba:Hbal_0935"/>
<evidence type="ECO:0000256" key="1">
    <source>
        <dbReference type="ARBA" id="ARBA00011975"/>
    </source>
</evidence>
<feature type="active site" evidence="7">
    <location>
        <position position="83"/>
    </location>
</feature>
<gene>
    <name evidence="9" type="ordered locus">Hbal_0935</name>
</gene>
<dbReference type="REBASE" id="21448">
    <property type="entry name" value="M.HbaORF935P"/>
</dbReference>
<evidence type="ECO:0000256" key="7">
    <source>
        <dbReference type="PROSITE-ProRule" id="PRU01016"/>
    </source>
</evidence>
<organism evidence="9 10">
    <name type="scientific">Hirschia baltica (strain ATCC 49814 / DSM 5838 / IFAM 1418)</name>
    <dbReference type="NCBI Taxonomy" id="582402"/>
    <lineage>
        <taxon>Bacteria</taxon>
        <taxon>Pseudomonadati</taxon>
        <taxon>Pseudomonadota</taxon>
        <taxon>Alphaproteobacteria</taxon>
        <taxon>Hyphomonadales</taxon>
        <taxon>Hyphomonadaceae</taxon>
        <taxon>Hirschia</taxon>
    </lineage>
</organism>
<dbReference type="GO" id="GO:0009307">
    <property type="term" value="P:DNA restriction-modification system"/>
    <property type="evidence" value="ECO:0007669"/>
    <property type="project" value="UniProtKB-KW"/>
</dbReference>
<dbReference type="eggNOG" id="COG0270">
    <property type="taxonomic scope" value="Bacteria"/>
</dbReference>
<dbReference type="OrthoDB" id="9813719at2"/>
<evidence type="ECO:0000256" key="3">
    <source>
        <dbReference type="ARBA" id="ARBA00022679"/>
    </source>
</evidence>
<accession>C6XQM3</accession>
<proteinExistence type="inferred from homology"/>
<dbReference type="InterPro" id="IPR050750">
    <property type="entry name" value="C5-MTase"/>
</dbReference>
<evidence type="ECO:0000256" key="5">
    <source>
        <dbReference type="ARBA" id="ARBA00022747"/>
    </source>
</evidence>